<dbReference type="InterPro" id="IPR011990">
    <property type="entry name" value="TPR-like_helical_dom_sf"/>
</dbReference>
<dbReference type="PANTHER" id="PTHR35391">
    <property type="entry name" value="C2H2-TYPE DOMAIN-CONTAINING PROTEIN-RELATED"/>
    <property type="match status" value="1"/>
</dbReference>
<dbReference type="Proteomes" id="UP001213799">
    <property type="component" value="Unassembled WGS sequence"/>
</dbReference>
<gene>
    <name evidence="4" type="ORF">N7537_007250</name>
</gene>
<reference evidence="4" key="2">
    <citation type="submission" date="2023-01" db="EMBL/GenBank/DDBJ databases">
        <authorList>
            <person name="Petersen C."/>
        </authorList>
    </citation>
    <scope>NUCLEOTIDE SEQUENCE</scope>
    <source>
        <strain evidence="4">IBT 12815</strain>
    </source>
</reference>
<organism evidence="4 5">
    <name type="scientific">Penicillium hordei</name>
    <dbReference type="NCBI Taxonomy" id="40994"/>
    <lineage>
        <taxon>Eukaryota</taxon>
        <taxon>Fungi</taxon>
        <taxon>Dikarya</taxon>
        <taxon>Ascomycota</taxon>
        <taxon>Pezizomycotina</taxon>
        <taxon>Eurotiomycetes</taxon>
        <taxon>Eurotiomycetidae</taxon>
        <taxon>Eurotiales</taxon>
        <taxon>Aspergillaceae</taxon>
        <taxon>Penicillium</taxon>
    </lineage>
</organism>
<dbReference type="InterPro" id="IPR013087">
    <property type="entry name" value="Znf_C2H2_type"/>
</dbReference>
<dbReference type="PROSITE" id="PS00028">
    <property type="entry name" value="ZINC_FINGER_C2H2_1"/>
    <property type="match status" value="1"/>
</dbReference>
<comment type="caution">
    <text evidence="4">The sequence shown here is derived from an EMBL/GenBank/DDBJ whole genome shotgun (WGS) entry which is preliminary data.</text>
</comment>
<evidence type="ECO:0000256" key="2">
    <source>
        <dbReference type="SAM" id="MobiDB-lite"/>
    </source>
</evidence>
<accession>A0AAD6EAC1</accession>
<evidence type="ECO:0000259" key="3">
    <source>
        <dbReference type="PROSITE" id="PS50157"/>
    </source>
</evidence>
<dbReference type="PROSITE" id="PS50157">
    <property type="entry name" value="ZINC_FINGER_C2H2_2"/>
    <property type="match status" value="1"/>
</dbReference>
<evidence type="ECO:0000313" key="5">
    <source>
        <dbReference type="Proteomes" id="UP001213799"/>
    </source>
</evidence>
<name>A0AAD6EAC1_9EURO</name>
<protein>
    <recommendedName>
        <fullName evidence="3">C2H2-type domain-containing protein</fullName>
    </recommendedName>
</protein>
<keyword evidence="5" id="KW-1185">Reference proteome</keyword>
<feature type="region of interest" description="Disordered" evidence="2">
    <location>
        <begin position="551"/>
        <end position="570"/>
    </location>
</feature>
<dbReference type="GeneID" id="81588549"/>
<dbReference type="SMART" id="SM00355">
    <property type="entry name" value="ZnF_C2H2"/>
    <property type="match status" value="3"/>
</dbReference>
<dbReference type="RefSeq" id="XP_056754092.1">
    <property type="nucleotide sequence ID" value="XM_056898307.1"/>
</dbReference>
<keyword evidence="1" id="KW-0862">Zinc</keyword>
<dbReference type="AlphaFoldDB" id="A0AAD6EAC1"/>
<sequence length="570" mass="65109">MESESDPSTSSLIALCIRDFHKLLDSIPNEQNEIRLKVQDEMGMLRVWVGNFGAYRKHTDRLSLDHRLREAPDLHREVQNHIRDITEAIQGAISFFSESEESLDFDDASAGSEMHELDADDSDSDGFWDQLKAESGEYSKLDEYMLDIQYTITSLYKFSLTLQNPAHRDRTAQASRIELGHFEFYDIQHVSDKYNIPRDSTLAQRLGRANTRRRQLLAYHKDHTEKISRYVDVAVQKAIEAPRASIKDTGTRTISTKWTQDTTASTIYHHDNDGGSDSGQTKFSATTSTTGDQAYVLMPPPPPADVVDIVQSKPFFCPYCRQTIQLEDMEEDWKYHVYSDLRPYICTFGDCVKANQLYDSYTEWSEHERQFHRREWICNLCSFTFKSEALFRSHLRDAHAGVLPEDQHQAMVSLSERSTSSAQQCPLCTKPPISNPIRFQQHLARHLQQLSLFVLPRPGSEENEHATRDGESNESQEVVAGMDRHVYMLLATVDLAVTHEMLKLLPEARALASRALRLMEETIGKDHSATMYAMATLNLINESQNKADAAKEFEKTVSAQPRKKTWEGSS</sequence>
<feature type="domain" description="C2H2-type" evidence="3">
    <location>
        <begin position="376"/>
        <end position="404"/>
    </location>
</feature>
<dbReference type="Pfam" id="PF26082">
    <property type="entry name" value="zf-C2H2_AcuF"/>
    <property type="match status" value="1"/>
</dbReference>
<reference evidence="4" key="1">
    <citation type="journal article" date="2023" name="IMA Fungus">
        <title>Comparative genomic study of the Penicillium genus elucidates a diverse pangenome and 15 lateral gene transfer events.</title>
        <authorList>
            <person name="Petersen C."/>
            <person name="Sorensen T."/>
            <person name="Nielsen M.R."/>
            <person name="Sondergaard T.E."/>
            <person name="Sorensen J.L."/>
            <person name="Fitzpatrick D.A."/>
            <person name="Frisvad J.C."/>
            <person name="Nielsen K.L."/>
        </authorList>
    </citation>
    <scope>NUCLEOTIDE SEQUENCE</scope>
    <source>
        <strain evidence="4">IBT 12815</strain>
    </source>
</reference>
<dbReference type="Gene3D" id="1.25.40.10">
    <property type="entry name" value="Tetratricopeptide repeat domain"/>
    <property type="match status" value="1"/>
</dbReference>
<dbReference type="PANTHER" id="PTHR35391:SF7">
    <property type="entry name" value="C2H2-TYPE DOMAIN-CONTAINING PROTEIN"/>
    <property type="match status" value="1"/>
</dbReference>
<dbReference type="GO" id="GO:0008270">
    <property type="term" value="F:zinc ion binding"/>
    <property type="evidence" value="ECO:0007669"/>
    <property type="project" value="UniProtKB-KW"/>
</dbReference>
<proteinExistence type="predicted"/>
<evidence type="ECO:0000313" key="4">
    <source>
        <dbReference type="EMBL" id="KAJ5604294.1"/>
    </source>
</evidence>
<dbReference type="InterPro" id="IPR058925">
    <property type="entry name" value="zf-C2H2_AcuF"/>
</dbReference>
<keyword evidence="1" id="KW-0863">Zinc-finger</keyword>
<dbReference type="EMBL" id="JAQJAE010000003">
    <property type="protein sequence ID" value="KAJ5604294.1"/>
    <property type="molecule type" value="Genomic_DNA"/>
</dbReference>
<keyword evidence="1" id="KW-0479">Metal-binding</keyword>
<evidence type="ECO:0000256" key="1">
    <source>
        <dbReference type="PROSITE-ProRule" id="PRU00042"/>
    </source>
</evidence>